<dbReference type="PANTHER" id="PTHR44196:SF1">
    <property type="entry name" value="DEHYDROGENASE_REDUCTASE SDR FAMILY MEMBER 7B"/>
    <property type="match status" value="1"/>
</dbReference>
<evidence type="ECO:0000313" key="8">
    <source>
        <dbReference type="Proteomes" id="UP000315217"/>
    </source>
</evidence>
<dbReference type="EMBL" id="VBAI01000016">
    <property type="protein sequence ID" value="TMJ12709.1"/>
    <property type="molecule type" value="Genomic_DNA"/>
</dbReference>
<dbReference type="InterPro" id="IPR057326">
    <property type="entry name" value="KR_dom"/>
</dbReference>
<dbReference type="InterPro" id="IPR002347">
    <property type="entry name" value="SDR_fam"/>
</dbReference>
<comment type="similarity">
    <text evidence="1 3">Belongs to the short-chain dehydrogenases/reductases (SDR) family.</text>
</comment>
<dbReference type="InterPro" id="IPR036291">
    <property type="entry name" value="NAD(P)-bd_dom_sf"/>
</dbReference>
<evidence type="ECO:0000313" key="7">
    <source>
        <dbReference type="EMBL" id="TMJ12709.1"/>
    </source>
</evidence>
<evidence type="ECO:0000313" key="9">
    <source>
        <dbReference type="Proteomes" id="UP000318661"/>
    </source>
</evidence>
<dbReference type="PROSITE" id="PS00061">
    <property type="entry name" value="ADH_SHORT"/>
    <property type="match status" value="1"/>
</dbReference>
<protein>
    <submittedName>
        <fullName evidence="6">SDR family oxidoreductase</fullName>
    </submittedName>
</protein>
<dbReference type="PRINTS" id="PR00081">
    <property type="entry name" value="GDHRDH"/>
</dbReference>
<sequence length="263" mass="28198">MTLLGRVALITGASRGLGREIARLYARRGARLVLVARGEAALRDIATELSGTTEVLVLAADVGKEAEQIAGTALQRFGRVDVLINNASEIGPTPMPLLEVYPWDALLRVFRVNAVAPLHLTQLLLPQMKSRHQGVIINVTSDAGLQAYPGWGGYGASKAALEHLSRVLAAEIADSGVRLYVVDPGDMNTEMHRQAEPGVDLSHLPGPDVPAPAFVHLVEEETVPFGRFEALKITGARERGNPMLDPGSRIRDPRSRLSTSPSG</sequence>
<dbReference type="Proteomes" id="UP000318661">
    <property type="component" value="Unassembled WGS sequence"/>
</dbReference>
<feature type="region of interest" description="Disordered" evidence="4">
    <location>
        <begin position="236"/>
        <end position="263"/>
    </location>
</feature>
<proteinExistence type="inferred from homology"/>
<dbReference type="PANTHER" id="PTHR44196">
    <property type="entry name" value="DEHYDROGENASE/REDUCTASE SDR FAMILY MEMBER 7B"/>
    <property type="match status" value="1"/>
</dbReference>
<dbReference type="InterPro" id="IPR020904">
    <property type="entry name" value="Sc_DH/Rdtase_CS"/>
</dbReference>
<evidence type="ECO:0000256" key="3">
    <source>
        <dbReference type="RuleBase" id="RU000363"/>
    </source>
</evidence>
<feature type="domain" description="Ketoreductase" evidence="5">
    <location>
        <begin position="6"/>
        <end position="187"/>
    </location>
</feature>
<name>A0A537LF52_9BACT</name>
<dbReference type="PRINTS" id="PR00080">
    <property type="entry name" value="SDRFAMILY"/>
</dbReference>
<dbReference type="Pfam" id="PF00106">
    <property type="entry name" value="adh_short"/>
    <property type="match status" value="1"/>
</dbReference>
<dbReference type="EMBL" id="VBAJ01000223">
    <property type="protein sequence ID" value="TMJ06648.1"/>
    <property type="molecule type" value="Genomic_DNA"/>
</dbReference>
<evidence type="ECO:0000256" key="2">
    <source>
        <dbReference type="ARBA" id="ARBA00023002"/>
    </source>
</evidence>
<dbReference type="CDD" id="cd05233">
    <property type="entry name" value="SDR_c"/>
    <property type="match status" value="1"/>
</dbReference>
<dbReference type="SUPFAM" id="SSF51735">
    <property type="entry name" value="NAD(P)-binding Rossmann-fold domains"/>
    <property type="match status" value="1"/>
</dbReference>
<dbReference type="SMART" id="SM00822">
    <property type="entry name" value="PKS_KR"/>
    <property type="match status" value="1"/>
</dbReference>
<evidence type="ECO:0000256" key="1">
    <source>
        <dbReference type="ARBA" id="ARBA00006484"/>
    </source>
</evidence>
<dbReference type="GO" id="GO:0016491">
    <property type="term" value="F:oxidoreductase activity"/>
    <property type="evidence" value="ECO:0007669"/>
    <property type="project" value="UniProtKB-KW"/>
</dbReference>
<dbReference type="Proteomes" id="UP000315217">
    <property type="component" value="Unassembled WGS sequence"/>
</dbReference>
<organism evidence="6 9">
    <name type="scientific">Candidatus Segetimicrobium genomatis</name>
    <dbReference type="NCBI Taxonomy" id="2569760"/>
    <lineage>
        <taxon>Bacteria</taxon>
        <taxon>Bacillati</taxon>
        <taxon>Candidatus Sysuimicrobiota</taxon>
        <taxon>Candidatus Sysuimicrobiia</taxon>
        <taxon>Candidatus Sysuimicrobiales</taxon>
        <taxon>Candidatus Segetimicrobiaceae</taxon>
        <taxon>Candidatus Segetimicrobium</taxon>
    </lineage>
</organism>
<comment type="caution">
    <text evidence="6">The sequence shown here is derived from an EMBL/GenBank/DDBJ whole genome shotgun (WGS) entry which is preliminary data.</text>
</comment>
<accession>A0A537LF52</accession>
<keyword evidence="2" id="KW-0560">Oxidoreductase</keyword>
<dbReference type="AlphaFoldDB" id="A0A537LF52"/>
<evidence type="ECO:0000256" key="4">
    <source>
        <dbReference type="SAM" id="MobiDB-lite"/>
    </source>
</evidence>
<reference evidence="8 9" key="1">
    <citation type="journal article" date="2019" name="Nat. Microbiol.">
        <title>Mediterranean grassland soil C-N compound turnover is dependent on rainfall and depth, and is mediated by genomically divergent microorganisms.</title>
        <authorList>
            <person name="Diamond S."/>
            <person name="Andeer P.F."/>
            <person name="Li Z."/>
            <person name="Crits-Christoph A."/>
            <person name="Burstein D."/>
            <person name="Anantharaman K."/>
            <person name="Lane K.R."/>
            <person name="Thomas B.C."/>
            <person name="Pan C."/>
            <person name="Northen T.R."/>
            <person name="Banfield J.F."/>
        </authorList>
    </citation>
    <scope>NUCLEOTIDE SEQUENCE [LARGE SCALE GENOMIC DNA]</scope>
    <source>
        <strain evidence="7">NP_1</strain>
        <strain evidence="6">NP_2</strain>
    </source>
</reference>
<dbReference type="GO" id="GO:0016020">
    <property type="term" value="C:membrane"/>
    <property type="evidence" value="ECO:0007669"/>
    <property type="project" value="TreeGrafter"/>
</dbReference>
<dbReference type="Gene3D" id="3.40.50.720">
    <property type="entry name" value="NAD(P)-binding Rossmann-like Domain"/>
    <property type="match status" value="1"/>
</dbReference>
<evidence type="ECO:0000259" key="5">
    <source>
        <dbReference type="SMART" id="SM00822"/>
    </source>
</evidence>
<evidence type="ECO:0000313" key="6">
    <source>
        <dbReference type="EMBL" id="TMJ06648.1"/>
    </source>
</evidence>
<gene>
    <name evidence="7" type="ORF">E6G98_02270</name>
    <name evidence="6" type="ORF">E6G99_08625</name>
</gene>